<dbReference type="Pfam" id="PF10145">
    <property type="entry name" value="PhageMin_Tail"/>
    <property type="match status" value="1"/>
</dbReference>
<gene>
    <name evidence="3" type="ORF">MJO52_11790</name>
</gene>
<name>A0ABY4VCR3_9GAMM</name>
<keyword evidence="1" id="KW-0812">Transmembrane</keyword>
<feature type="domain" description="Phage tail tape measure protein" evidence="2">
    <location>
        <begin position="89"/>
        <end position="288"/>
    </location>
</feature>
<keyword evidence="4" id="KW-1185">Reference proteome</keyword>
<reference evidence="3" key="1">
    <citation type="submission" date="2022-02" db="EMBL/GenBank/DDBJ databases">
        <title>Coral-associated bacteria.</title>
        <authorList>
            <person name="Tang K."/>
            <person name="Wang X."/>
        </authorList>
    </citation>
    <scope>NUCLEOTIDE SEQUENCE</scope>
    <source>
        <strain evidence="3">SCSIO 43006</strain>
    </source>
</reference>
<organism evidence="3 4">
    <name type="scientific">Microbulbifer variabilis</name>
    <dbReference type="NCBI Taxonomy" id="266805"/>
    <lineage>
        <taxon>Bacteria</taxon>
        <taxon>Pseudomonadati</taxon>
        <taxon>Pseudomonadota</taxon>
        <taxon>Gammaproteobacteria</taxon>
        <taxon>Cellvibrionales</taxon>
        <taxon>Microbulbiferaceae</taxon>
        <taxon>Microbulbifer</taxon>
    </lineage>
</organism>
<evidence type="ECO:0000313" key="3">
    <source>
        <dbReference type="EMBL" id="USD19764.1"/>
    </source>
</evidence>
<dbReference type="InterPro" id="IPR010090">
    <property type="entry name" value="Phage_tape_meas"/>
</dbReference>
<dbReference type="RefSeq" id="WP_252081858.1">
    <property type="nucleotide sequence ID" value="NZ_CP092418.1"/>
</dbReference>
<feature type="transmembrane region" description="Helical" evidence="1">
    <location>
        <begin position="479"/>
        <end position="500"/>
    </location>
</feature>
<sequence>MSSRLEKLLFSVSLIDKASGPAGKIASQIDQLNQRATAGFTQVGVGAAGLFATGYALKSVLGPAIEMDRAIGEVKSLGVADAALQKLEKTALRFSVKYGESATEFVRASYDIQSAISGLNGSELSTFTETGGILAKATKSNVATITDYMGTMYGIFEKDATRMGNANWVQRLAEQTATAVAAFKTDGNKMASAFSTLGADATAAGISMTEQMAVLGSLQATMSGSESGTKYRAFLKGVGKAQDELGLKFTDSQGRMLPMLDILEKLQGRYGGGELTVAQGDELKKAFGTQEAVGLINQLLPKTDELRSKIDLIGNVQGMSNATQMAQKMVDPWQQMGASASAVHTQFGRMIQPVLLPVLEMMVAAGEAVMAWMDNHKTLSKVIAVGTLVIFGLVAAVSAFAMVQGLASLAMAGWNGALLVSAAGARIWRFTLVAAQATWFLFQMAVYGGVAIFSALRSAFMASTAATWLFNAALLANPITWIVLAVVALVAAVVGLIVYWDELMAWFSNTTPLKLLGKSLDWLIDKLNMIPGVNIGGGGEVKITEKIEQEREAMHQASAGISQSRPGAVPSGGLLQQVNQATTNNRGTHVEAINVHTTGSVSGYQLADELAMAGG</sequence>
<feature type="transmembrane region" description="Helical" evidence="1">
    <location>
        <begin position="409"/>
        <end position="428"/>
    </location>
</feature>
<proteinExistence type="predicted"/>
<accession>A0ABY4VCR3</accession>
<feature type="transmembrane region" description="Helical" evidence="1">
    <location>
        <begin position="382"/>
        <end position="403"/>
    </location>
</feature>
<protein>
    <submittedName>
        <fullName evidence="3">Phage tail tape measure protein</fullName>
    </submittedName>
</protein>
<feature type="transmembrane region" description="Helical" evidence="1">
    <location>
        <begin position="440"/>
        <end position="459"/>
    </location>
</feature>
<evidence type="ECO:0000256" key="1">
    <source>
        <dbReference type="SAM" id="Phobius"/>
    </source>
</evidence>
<keyword evidence="1" id="KW-1133">Transmembrane helix</keyword>
<evidence type="ECO:0000259" key="2">
    <source>
        <dbReference type="Pfam" id="PF10145"/>
    </source>
</evidence>
<dbReference type="EMBL" id="CP092418">
    <property type="protein sequence ID" value="USD19764.1"/>
    <property type="molecule type" value="Genomic_DNA"/>
</dbReference>
<keyword evidence="1" id="KW-0472">Membrane</keyword>
<feature type="transmembrane region" description="Helical" evidence="1">
    <location>
        <begin position="354"/>
        <end position="373"/>
    </location>
</feature>
<evidence type="ECO:0000313" key="4">
    <source>
        <dbReference type="Proteomes" id="UP001055658"/>
    </source>
</evidence>
<dbReference type="Proteomes" id="UP001055658">
    <property type="component" value="Chromosome"/>
</dbReference>
<dbReference type="NCBIfam" id="TIGR01760">
    <property type="entry name" value="tape_meas_TP901"/>
    <property type="match status" value="1"/>
</dbReference>